<sequence length="478" mass="53793">MLVSAVTDKDIALVNRFYMGPDEELDQWQVELIKAVMEVYPPDWPVEALSGTLRYKDGVLVLVPRQVGKTTIAGAIEFISFFKSIAVQGSRTNIGIVAQQTTNAKVLFDRFKQPFINNNALEARFKVTGYRGVYPRDKKLVAECKVHASDRPEKLQSIPFNSEGGVALTLDELHLQKLETYTALKLGIQAQRNTTMLMISTAGDENSHTLHILQQYGEEALLGQHPEFGYFRWYSPDQYDNFDPVGIKLANPAVACGRLSVAKVLDSNRMIPEYEFTRYILNRNGQSENVYLRASVFANAGGDEGIPEEDRQRCVIAVDRTSNWEYATLVAARKIDGVIHVELLAQIKDPTSPNLVRICKKLYKKYKCEFVMDAAMLKDVWTALREKERVPVEFYNTTQIANATSQTYALFADDRLVHVSDPIMVNQRKHAMTKALGEQYVLSVKDSTGDIDSIRAMVLAAHKAETTERNKPSVISVQ</sequence>
<organism evidence="1 2">
    <name type="scientific">Rhodococcoides trifolii</name>
    <dbReference type="NCBI Taxonomy" id="908250"/>
    <lineage>
        <taxon>Bacteria</taxon>
        <taxon>Bacillati</taxon>
        <taxon>Actinomycetota</taxon>
        <taxon>Actinomycetes</taxon>
        <taxon>Mycobacteriales</taxon>
        <taxon>Nocardiaceae</taxon>
        <taxon>Rhodococcoides</taxon>
    </lineage>
</organism>
<comment type="caution">
    <text evidence="1">The sequence shown here is derived from an EMBL/GenBank/DDBJ whole genome shotgun (WGS) entry which is preliminary data.</text>
</comment>
<dbReference type="EMBL" id="BMCU01000003">
    <property type="protein sequence ID" value="GGG14129.1"/>
    <property type="molecule type" value="Genomic_DNA"/>
</dbReference>
<proteinExistence type="predicted"/>
<accession>A0A917FYG9</accession>
<protein>
    <recommendedName>
        <fullName evidence="3">Terminase</fullName>
    </recommendedName>
</protein>
<dbReference type="Gene3D" id="3.40.50.300">
    <property type="entry name" value="P-loop containing nucleotide triphosphate hydrolases"/>
    <property type="match status" value="1"/>
</dbReference>
<keyword evidence="2" id="KW-1185">Reference proteome</keyword>
<evidence type="ECO:0008006" key="3">
    <source>
        <dbReference type="Google" id="ProtNLM"/>
    </source>
</evidence>
<evidence type="ECO:0000313" key="1">
    <source>
        <dbReference type="EMBL" id="GGG14129.1"/>
    </source>
</evidence>
<name>A0A917FYG9_9NOCA</name>
<dbReference type="InterPro" id="IPR027417">
    <property type="entry name" value="P-loop_NTPase"/>
</dbReference>
<dbReference type="Proteomes" id="UP000654257">
    <property type="component" value="Unassembled WGS sequence"/>
</dbReference>
<dbReference type="PANTHER" id="PTHR41287:SF1">
    <property type="entry name" value="PROTEIN YMFN"/>
    <property type="match status" value="1"/>
</dbReference>
<dbReference type="InterPro" id="IPR005021">
    <property type="entry name" value="Terminase_largesu-like"/>
</dbReference>
<evidence type="ECO:0000313" key="2">
    <source>
        <dbReference type="Proteomes" id="UP000654257"/>
    </source>
</evidence>
<dbReference type="AlphaFoldDB" id="A0A917FYG9"/>
<reference evidence="1" key="2">
    <citation type="submission" date="2020-09" db="EMBL/GenBank/DDBJ databases">
        <authorList>
            <person name="Sun Q."/>
            <person name="Sedlacek I."/>
        </authorList>
    </citation>
    <scope>NUCLEOTIDE SEQUENCE</scope>
    <source>
        <strain evidence="1">CCM 7905</strain>
    </source>
</reference>
<dbReference type="PANTHER" id="PTHR41287">
    <property type="match status" value="1"/>
</dbReference>
<gene>
    <name evidence="1" type="ORF">GCM10007304_30280</name>
</gene>
<reference evidence="1" key="1">
    <citation type="journal article" date="2014" name="Int. J. Syst. Evol. Microbiol.">
        <title>Complete genome sequence of Corynebacterium casei LMG S-19264T (=DSM 44701T), isolated from a smear-ripened cheese.</title>
        <authorList>
            <consortium name="US DOE Joint Genome Institute (JGI-PGF)"/>
            <person name="Walter F."/>
            <person name="Albersmeier A."/>
            <person name="Kalinowski J."/>
            <person name="Ruckert C."/>
        </authorList>
    </citation>
    <scope>NUCLEOTIDE SEQUENCE</scope>
    <source>
        <strain evidence="1">CCM 7905</strain>
    </source>
</reference>